<accession>A0A1J5QMK8</accession>
<dbReference type="AlphaFoldDB" id="A0A1J5QMK8"/>
<evidence type="ECO:0000313" key="1">
    <source>
        <dbReference type="EMBL" id="OIQ84562.1"/>
    </source>
</evidence>
<protein>
    <submittedName>
        <fullName evidence="1">Uncharacterized protein</fullName>
    </submittedName>
</protein>
<comment type="caution">
    <text evidence="1">The sequence shown here is derived from an EMBL/GenBank/DDBJ whole genome shotgun (WGS) entry which is preliminary data.</text>
</comment>
<gene>
    <name evidence="1" type="ORF">GALL_336300</name>
</gene>
<reference evidence="1" key="1">
    <citation type="submission" date="2016-10" db="EMBL/GenBank/DDBJ databases">
        <title>Sequence of Gallionella enrichment culture.</title>
        <authorList>
            <person name="Poehlein A."/>
            <person name="Muehling M."/>
            <person name="Daniel R."/>
        </authorList>
    </citation>
    <scope>NUCLEOTIDE SEQUENCE</scope>
</reference>
<organism evidence="1">
    <name type="scientific">mine drainage metagenome</name>
    <dbReference type="NCBI Taxonomy" id="410659"/>
    <lineage>
        <taxon>unclassified sequences</taxon>
        <taxon>metagenomes</taxon>
        <taxon>ecological metagenomes</taxon>
    </lineage>
</organism>
<name>A0A1J5QMK8_9ZZZZ</name>
<proteinExistence type="predicted"/>
<dbReference type="EMBL" id="MLJW01000609">
    <property type="protein sequence ID" value="OIQ84562.1"/>
    <property type="molecule type" value="Genomic_DNA"/>
</dbReference>
<sequence>MKTIHLFAAGAALIALFALGNPGTDAYARHEVKRLESGGGVTGLVSGAMPGATRAYLLSTTERSNYGLFSVYRLQRPGHDDEVTLGVLWSFIHLSGTGHEGD</sequence>